<gene>
    <name evidence="2" type="ORF">GCM10011459_03000</name>
</gene>
<evidence type="ECO:0000313" key="2">
    <source>
        <dbReference type="EMBL" id="GGI62466.1"/>
    </source>
</evidence>
<keyword evidence="3" id="KW-1185">Reference proteome</keyword>
<proteinExistence type="predicted"/>
<dbReference type="Proteomes" id="UP000603295">
    <property type="component" value="Unassembled WGS sequence"/>
</dbReference>
<dbReference type="Pfam" id="PF12784">
    <property type="entry name" value="PDDEXK_2"/>
    <property type="match status" value="1"/>
</dbReference>
<dbReference type="RefSeq" id="WP_188357628.1">
    <property type="nucleotide sequence ID" value="NZ_BMDS01000001.1"/>
</dbReference>
<accession>A0ABQ2C3G5</accession>
<dbReference type="InterPro" id="IPR010106">
    <property type="entry name" value="RpnA"/>
</dbReference>
<evidence type="ECO:0000256" key="1">
    <source>
        <dbReference type="SAM" id="MobiDB-lite"/>
    </source>
</evidence>
<evidence type="ECO:0000313" key="3">
    <source>
        <dbReference type="Proteomes" id="UP000603295"/>
    </source>
</evidence>
<sequence>MNDFLRKKWEMAGLADDYIFNKVMLDYDICLEVLRRILPDLHIKKIELPNNQQEFALAPDAKAVRFDIYTTDEAGNHYDVEMQVADHHNIAKRIRYYQTASSMEAYDKGQPYEQADDSYVIFFCNFDPFHLDQQRYVLHKHIDGLPKYIVEDGQTDILFNVPSLKHDVDPKMQAFLDVIAQRKVEETDPLVVKLKKRMTVVKRNRKWRSEYMRRSLYEMDQEARERRIQEGERRLQEGERKIQEGERRLQEGERRLQEGERRLQEGERKIKEGERRIQDGERKIKEKEQKIQDVQENLKEKNRKVQEEEHKLSREKQRLQENQQNLIKKFIEGLREYGVDETAIKEKIKDNFSLSDTEIKDYFSK</sequence>
<dbReference type="SUPFAM" id="SSF57997">
    <property type="entry name" value="Tropomyosin"/>
    <property type="match status" value="1"/>
</dbReference>
<feature type="region of interest" description="Disordered" evidence="1">
    <location>
        <begin position="230"/>
        <end position="267"/>
    </location>
</feature>
<name>A0ABQ2C3G5_9LACO</name>
<comment type="caution">
    <text evidence="2">The sequence shown here is derived from an EMBL/GenBank/DDBJ whole genome shotgun (WGS) entry which is preliminary data.</text>
</comment>
<feature type="region of interest" description="Disordered" evidence="1">
    <location>
        <begin position="297"/>
        <end position="316"/>
    </location>
</feature>
<organism evidence="2 3">
    <name type="scientific">Limosilactobacillus caviae</name>
    <dbReference type="NCBI Taxonomy" id="1769424"/>
    <lineage>
        <taxon>Bacteria</taxon>
        <taxon>Bacillati</taxon>
        <taxon>Bacillota</taxon>
        <taxon>Bacilli</taxon>
        <taxon>Lactobacillales</taxon>
        <taxon>Lactobacillaceae</taxon>
        <taxon>Limosilactobacillus</taxon>
    </lineage>
</organism>
<reference evidence="3" key="1">
    <citation type="journal article" date="2019" name="Int. J. Syst. Evol. Microbiol.">
        <title>The Global Catalogue of Microorganisms (GCM) 10K type strain sequencing project: providing services to taxonomists for standard genome sequencing and annotation.</title>
        <authorList>
            <consortium name="The Broad Institute Genomics Platform"/>
            <consortium name="The Broad Institute Genome Sequencing Center for Infectious Disease"/>
            <person name="Wu L."/>
            <person name="Ma J."/>
        </authorList>
    </citation>
    <scope>NUCLEOTIDE SEQUENCE [LARGE SCALE GENOMIC DNA]</scope>
    <source>
        <strain evidence="3">CCM 8609</strain>
    </source>
</reference>
<evidence type="ECO:0008006" key="4">
    <source>
        <dbReference type="Google" id="ProtNLM"/>
    </source>
</evidence>
<dbReference type="EMBL" id="BMDS01000001">
    <property type="protein sequence ID" value="GGI62466.1"/>
    <property type="molecule type" value="Genomic_DNA"/>
</dbReference>
<dbReference type="NCBIfam" id="TIGR01784">
    <property type="entry name" value="T_den_put_tspse"/>
    <property type="match status" value="1"/>
</dbReference>
<protein>
    <recommendedName>
        <fullName evidence="4">Rpn family recombination-promoting nuclease/putative transposase</fullName>
    </recommendedName>
</protein>